<dbReference type="Gene3D" id="3.90.550.10">
    <property type="entry name" value="Spore Coat Polysaccharide Biosynthesis Protein SpsA, Chain A"/>
    <property type="match status" value="1"/>
</dbReference>
<dbReference type="Pfam" id="PF02348">
    <property type="entry name" value="CTP_transf_3"/>
    <property type="match status" value="1"/>
</dbReference>
<dbReference type="InterPro" id="IPR003329">
    <property type="entry name" value="Cytidylyl_trans"/>
</dbReference>
<dbReference type="Proteomes" id="UP001431783">
    <property type="component" value="Unassembled WGS sequence"/>
</dbReference>
<dbReference type="InterPro" id="IPR050793">
    <property type="entry name" value="CMP-NeuNAc_synthase"/>
</dbReference>
<gene>
    <name evidence="2" type="ORF">WA026_010699</name>
</gene>
<dbReference type="AlphaFoldDB" id="A0AAW1UNW0"/>
<keyword evidence="1" id="KW-0732">Signal</keyword>
<proteinExistence type="predicted"/>
<dbReference type="SUPFAM" id="SSF53448">
    <property type="entry name" value="Nucleotide-diphospho-sugar transferases"/>
    <property type="match status" value="1"/>
</dbReference>
<keyword evidence="3" id="KW-1185">Reference proteome</keyword>
<organism evidence="2 3">
    <name type="scientific">Henosepilachna vigintioctopunctata</name>
    <dbReference type="NCBI Taxonomy" id="420089"/>
    <lineage>
        <taxon>Eukaryota</taxon>
        <taxon>Metazoa</taxon>
        <taxon>Ecdysozoa</taxon>
        <taxon>Arthropoda</taxon>
        <taxon>Hexapoda</taxon>
        <taxon>Insecta</taxon>
        <taxon>Pterygota</taxon>
        <taxon>Neoptera</taxon>
        <taxon>Endopterygota</taxon>
        <taxon>Coleoptera</taxon>
        <taxon>Polyphaga</taxon>
        <taxon>Cucujiformia</taxon>
        <taxon>Coccinelloidea</taxon>
        <taxon>Coccinellidae</taxon>
        <taxon>Epilachninae</taxon>
        <taxon>Epilachnini</taxon>
        <taxon>Henosepilachna</taxon>
    </lineage>
</organism>
<reference evidence="2 3" key="1">
    <citation type="submission" date="2023-03" db="EMBL/GenBank/DDBJ databases">
        <title>Genome insight into feeding habits of ladybird beetles.</title>
        <authorList>
            <person name="Li H.-S."/>
            <person name="Huang Y.-H."/>
            <person name="Pang H."/>
        </authorList>
    </citation>
    <scope>NUCLEOTIDE SEQUENCE [LARGE SCALE GENOMIC DNA]</scope>
    <source>
        <strain evidence="2">SYSU_2023b</strain>
        <tissue evidence="2">Whole body</tissue>
    </source>
</reference>
<comment type="caution">
    <text evidence="2">The sequence shown here is derived from an EMBL/GenBank/DDBJ whole genome shotgun (WGS) entry which is preliminary data.</text>
</comment>
<evidence type="ECO:0008006" key="4">
    <source>
        <dbReference type="Google" id="ProtNLM"/>
    </source>
</evidence>
<dbReference type="CDD" id="cd02513">
    <property type="entry name" value="CMP-NeuAc_Synthase"/>
    <property type="match status" value="1"/>
</dbReference>
<protein>
    <recommendedName>
        <fullName evidence="4">N-acylneuraminate cytidylyltransferase</fullName>
    </recommendedName>
</protein>
<feature type="chain" id="PRO_5043475192" description="N-acylneuraminate cytidylyltransferase" evidence="1">
    <location>
        <begin position="25"/>
        <end position="258"/>
    </location>
</feature>
<evidence type="ECO:0000313" key="2">
    <source>
        <dbReference type="EMBL" id="KAK9885192.1"/>
    </source>
</evidence>
<dbReference type="InterPro" id="IPR029044">
    <property type="entry name" value="Nucleotide-diphossugar_trans"/>
</dbReference>
<evidence type="ECO:0000256" key="1">
    <source>
        <dbReference type="SAM" id="SignalP"/>
    </source>
</evidence>
<accession>A0AAW1UNW0</accession>
<feature type="signal peptide" evidence="1">
    <location>
        <begin position="1"/>
        <end position="24"/>
    </location>
</feature>
<sequence>MFNFIVFYTWAFLSLNSLTEVVSCRNYKFQIKQVYGVKHIAAVILARGGSKGIPLKNISEFGNKTLIANSIEIIKAVPGLNSIWLSTESKKIFAASLAVCENIHWRAEKFASDTSSSISAVQEFLNLHPEIDVIGLIQCTSPFLQKSFLIEAVKYLRSQIDCVFSVTRSFKLRWSSKLKNLVPLNFDLKSRPRRQDWPGELIENGMFYFANRKLINQGLFQNNYCAVVEVPAALSLEIDTPVDLYIANKLKAYFEQEI</sequence>
<dbReference type="GO" id="GO:0008781">
    <property type="term" value="F:N-acylneuraminate cytidylyltransferase activity"/>
    <property type="evidence" value="ECO:0007669"/>
    <property type="project" value="TreeGrafter"/>
</dbReference>
<name>A0AAW1UNW0_9CUCU</name>
<dbReference type="EMBL" id="JARQZJ010000095">
    <property type="protein sequence ID" value="KAK9885192.1"/>
    <property type="molecule type" value="Genomic_DNA"/>
</dbReference>
<dbReference type="PANTHER" id="PTHR21485:SF3">
    <property type="entry name" value="N-ACYLNEURAMINATE CYTIDYLYLTRANSFERASE"/>
    <property type="match status" value="1"/>
</dbReference>
<evidence type="ECO:0000313" key="3">
    <source>
        <dbReference type="Proteomes" id="UP001431783"/>
    </source>
</evidence>
<dbReference type="PANTHER" id="PTHR21485">
    <property type="entry name" value="HAD SUPERFAMILY MEMBERS CMAS AND KDSC"/>
    <property type="match status" value="1"/>
</dbReference>